<reference evidence="2" key="1">
    <citation type="submission" date="2018-01" db="EMBL/GenBank/DDBJ databases">
        <title>An insight into the sialome of Amazonian anophelines.</title>
        <authorList>
            <person name="Ribeiro J.M."/>
            <person name="Scarpassa V."/>
            <person name="Calvo E."/>
        </authorList>
    </citation>
    <scope>NUCLEOTIDE SEQUENCE</scope>
    <source>
        <tissue evidence="2">Salivary glands</tissue>
    </source>
</reference>
<dbReference type="EMBL" id="GGFJ01013571">
    <property type="protein sequence ID" value="MBW62712.1"/>
    <property type="molecule type" value="Transcribed_RNA"/>
</dbReference>
<accession>A0A2M4CBI3</accession>
<protein>
    <submittedName>
        <fullName evidence="2">Putative secreted protein</fullName>
    </submittedName>
</protein>
<evidence type="ECO:0000256" key="1">
    <source>
        <dbReference type="SAM" id="SignalP"/>
    </source>
</evidence>
<keyword evidence="1" id="KW-0732">Signal</keyword>
<proteinExistence type="predicted"/>
<feature type="chain" id="PRO_5014766431" evidence="1">
    <location>
        <begin position="19"/>
        <end position="80"/>
    </location>
</feature>
<sequence length="80" mass="8705">MILCIFLILSSSFSSSSCTHLLHAIPDCVRTVRAGESTTITTIIGTIIVIVYKRVFVCFSGLVIAGGPLLWSPQSPESWY</sequence>
<evidence type="ECO:0000313" key="2">
    <source>
        <dbReference type="EMBL" id="MBW62712.1"/>
    </source>
</evidence>
<feature type="signal peptide" evidence="1">
    <location>
        <begin position="1"/>
        <end position="18"/>
    </location>
</feature>
<dbReference type="AlphaFoldDB" id="A0A2M4CBI3"/>
<organism evidence="2">
    <name type="scientific">Anopheles marajoara</name>
    <dbReference type="NCBI Taxonomy" id="58244"/>
    <lineage>
        <taxon>Eukaryota</taxon>
        <taxon>Metazoa</taxon>
        <taxon>Ecdysozoa</taxon>
        <taxon>Arthropoda</taxon>
        <taxon>Hexapoda</taxon>
        <taxon>Insecta</taxon>
        <taxon>Pterygota</taxon>
        <taxon>Neoptera</taxon>
        <taxon>Endopterygota</taxon>
        <taxon>Diptera</taxon>
        <taxon>Nematocera</taxon>
        <taxon>Culicoidea</taxon>
        <taxon>Culicidae</taxon>
        <taxon>Anophelinae</taxon>
        <taxon>Anopheles</taxon>
    </lineage>
</organism>
<name>A0A2M4CBI3_9DIPT</name>